<proteinExistence type="predicted"/>
<dbReference type="AlphaFoldDB" id="A0A0D0CQR0"/>
<evidence type="ECO:0000313" key="4">
    <source>
        <dbReference type="Proteomes" id="UP000053593"/>
    </source>
</evidence>
<feature type="coiled-coil region" evidence="1">
    <location>
        <begin position="329"/>
        <end position="370"/>
    </location>
</feature>
<feature type="region of interest" description="Disordered" evidence="2">
    <location>
        <begin position="49"/>
        <end position="90"/>
    </location>
</feature>
<protein>
    <submittedName>
        <fullName evidence="3">Uncharacterized protein</fullName>
    </submittedName>
</protein>
<organism evidence="3 4">
    <name type="scientific">Collybiopsis luxurians FD-317 M1</name>
    <dbReference type="NCBI Taxonomy" id="944289"/>
    <lineage>
        <taxon>Eukaryota</taxon>
        <taxon>Fungi</taxon>
        <taxon>Dikarya</taxon>
        <taxon>Basidiomycota</taxon>
        <taxon>Agaricomycotina</taxon>
        <taxon>Agaricomycetes</taxon>
        <taxon>Agaricomycetidae</taxon>
        <taxon>Agaricales</taxon>
        <taxon>Marasmiineae</taxon>
        <taxon>Omphalotaceae</taxon>
        <taxon>Collybiopsis</taxon>
        <taxon>Collybiopsis luxurians</taxon>
    </lineage>
</organism>
<reference evidence="3 4" key="1">
    <citation type="submission" date="2014-04" db="EMBL/GenBank/DDBJ databases">
        <title>Evolutionary Origins and Diversification of the Mycorrhizal Mutualists.</title>
        <authorList>
            <consortium name="DOE Joint Genome Institute"/>
            <consortium name="Mycorrhizal Genomics Consortium"/>
            <person name="Kohler A."/>
            <person name="Kuo A."/>
            <person name="Nagy L.G."/>
            <person name="Floudas D."/>
            <person name="Copeland A."/>
            <person name="Barry K.W."/>
            <person name="Cichocki N."/>
            <person name="Veneault-Fourrey C."/>
            <person name="LaButti K."/>
            <person name="Lindquist E.A."/>
            <person name="Lipzen A."/>
            <person name="Lundell T."/>
            <person name="Morin E."/>
            <person name="Murat C."/>
            <person name="Riley R."/>
            <person name="Ohm R."/>
            <person name="Sun H."/>
            <person name="Tunlid A."/>
            <person name="Henrissat B."/>
            <person name="Grigoriev I.V."/>
            <person name="Hibbett D.S."/>
            <person name="Martin F."/>
        </authorList>
    </citation>
    <scope>NUCLEOTIDE SEQUENCE [LARGE SCALE GENOMIC DNA]</scope>
    <source>
        <strain evidence="3 4">FD-317 M1</strain>
    </source>
</reference>
<accession>A0A0D0CQR0</accession>
<dbReference type="HOGENOM" id="CLU_605587_0_0_1"/>
<evidence type="ECO:0000256" key="2">
    <source>
        <dbReference type="SAM" id="MobiDB-lite"/>
    </source>
</evidence>
<sequence length="452" mass="51392">MKKTRTRCHFYNALGELRKTANGEYHAHPPTSSKGCRFVHPDDPEWATLRPNYGPPRLAKTPPRSSPSSPVTRAAPTMSKSLVHDQKPTAEDSERVLLKLVELRADYDTLLEEHQRLTESLQISNATNVPSSKQKAVVERLVARREEVERQMTTAEARIRDSEEILPSDFPSDHTLQSQVSTLRDLLEELKLKLSEAERLQEQAASVSPVSGQGKGEQVDTEPDGDVAMNMKRKYTSLQTVVSPNLGRRMAHLQDAILKVSRHVDFAEHDVNIEEQKLKEMILSYFKATGNSSLDAIPHKAEGISDQLSELEEWTRSITTENIQLDAERNRLMENQVKQETELAKLMDQLDKLQKERAQDDEELRKLSDTLTSYLDRPISPPSSPFYPEDTAEELEDNFTELIRNSLKPHIENLRTELAAEIQKHDLEAYNMLTPKLQSTQRVMNSISKTVL</sequence>
<dbReference type="Proteomes" id="UP000053593">
    <property type="component" value="Unassembled WGS sequence"/>
</dbReference>
<keyword evidence="1" id="KW-0175">Coiled coil</keyword>
<gene>
    <name evidence="3" type="ORF">GYMLUDRAFT_46022</name>
</gene>
<keyword evidence="4" id="KW-1185">Reference proteome</keyword>
<evidence type="ECO:0000256" key="1">
    <source>
        <dbReference type="SAM" id="Coils"/>
    </source>
</evidence>
<dbReference type="EMBL" id="KN834789">
    <property type="protein sequence ID" value="KIK57818.1"/>
    <property type="molecule type" value="Genomic_DNA"/>
</dbReference>
<dbReference type="OrthoDB" id="2931618at2759"/>
<evidence type="ECO:0000313" key="3">
    <source>
        <dbReference type="EMBL" id="KIK57818.1"/>
    </source>
</evidence>
<name>A0A0D0CQR0_9AGAR</name>
<feature type="region of interest" description="Disordered" evidence="2">
    <location>
        <begin position="202"/>
        <end position="225"/>
    </location>
</feature>